<dbReference type="Pfam" id="PF09747">
    <property type="entry name" value="CCD97-like_C"/>
    <property type="match status" value="1"/>
</dbReference>
<evidence type="ECO:0000313" key="5">
    <source>
        <dbReference type="RefSeq" id="XP_017775754.1"/>
    </source>
</evidence>
<dbReference type="GeneID" id="108562062"/>
<dbReference type="RefSeq" id="XP_017775746.1">
    <property type="nucleotide sequence ID" value="XM_017920257.1"/>
</dbReference>
<reference evidence="4 5" key="1">
    <citation type="submission" date="2025-05" db="UniProtKB">
        <authorList>
            <consortium name="RefSeq"/>
        </authorList>
    </citation>
    <scope>IDENTIFICATION</scope>
    <source>
        <tissue evidence="4 5">Whole Larva</tissue>
    </source>
</reference>
<feature type="region of interest" description="Disordered" evidence="1">
    <location>
        <begin position="284"/>
        <end position="305"/>
    </location>
</feature>
<feature type="domain" description="CCD97-like C-terminal" evidence="2">
    <location>
        <begin position="97"/>
        <end position="281"/>
    </location>
</feature>
<accession>A0ABM1MME6</accession>
<evidence type="ECO:0000313" key="3">
    <source>
        <dbReference type="Proteomes" id="UP000695000"/>
    </source>
</evidence>
<dbReference type="Proteomes" id="UP000695000">
    <property type="component" value="Unplaced"/>
</dbReference>
<proteinExistence type="predicted"/>
<gene>
    <name evidence="4 5 6" type="primary">LOC108562062</name>
</gene>
<dbReference type="PANTHER" id="PTHR31840">
    <property type="entry name" value="COILED-COIL DOMAIN-CONTAINING PROTEIN 97"/>
    <property type="match status" value="1"/>
</dbReference>
<dbReference type="InterPro" id="IPR040233">
    <property type="entry name" value="CCD97-like_C"/>
</dbReference>
<organism evidence="3 4">
    <name type="scientific">Nicrophorus vespilloides</name>
    <name type="common">Boreal carrion beetle</name>
    <dbReference type="NCBI Taxonomy" id="110193"/>
    <lineage>
        <taxon>Eukaryota</taxon>
        <taxon>Metazoa</taxon>
        <taxon>Ecdysozoa</taxon>
        <taxon>Arthropoda</taxon>
        <taxon>Hexapoda</taxon>
        <taxon>Insecta</taxon>
        <taxon>Pterygota</taxon>
        <taxon>Neoptera</taxon>
        <taxon>Endopterygota</taxon>
        <taxon>Coleoptera</taxon>
        <taxon>Polyphaga</taxon>
        <taxon>Staphyliniformia</taxon>
        <taxon>Silphidae</taxon>
        <taxon>Nicrophorinae</taxon>
        <taxon>Nicrophorus</taxon>
    </lineage>
</organism>
<evidence type="ECO:0000313" key="4">
    <source>
        <dbReference type="RefSeq" id="XP_017775746.1"/>
    </source>
</evidence>
<dbReference type="InterPro" id="IPR018613">
    <property type="entry name" value="Ccdc97-like"/>
</dbReference>
<sequence length="328" mass="38511">MELEMLLEHLIEQPEIEFKSQQRDEEELSYEEKRGLALDILNANKYVFLNRFGKFLKVEHLKYFEQFVDETDLGKELKLLLDNIVNTIKKNMRIKRNRRFEALKLLIKGEMYFSDSEMMKRNPLLYDQLIGKYLTDEEIRNRDRASGQSTLVGILMEGIERDNARDMKQLQAEAEDDAMEEEDSSDDEEVIAAKATSSKWGVCRDMADKRINKNEFYRKQNNCSITANERNLLREEFITFMHQSFLDGLDDFNYAAVDDNDQYDNIDIVTHDAEDKYFDSEEPDELNMEIEDNNGKGQTSSEDELDTYMNALKNHPAINVLSQQLQKL</sequence>
<evidence type="ECO:0000256" key="1">
    <source>
        <dbReference type="SAM" id="MobiDB-lite"/>
    </source>
</evidence>
<name>A0ABM1MME6_NICVS</name>
<keyword evidence="3" id="KW-1185">Reference proteome</keyword>
<dbReference type="PANTHER" id="PTHR31840:SF1">
    <property type="entry name" value="COILED-COIL DOMAIN-CONTAINING PROTEIN 97"/>
    <property type="match status" value="1"/>
</dbReference>
<dbReference type="RefSeq" id="XP_017775762.1">
    <property type="nucleotide sequence ID" value="XM_017920273.1"/>
</dbReference>
<dbReference type="RefSeq" id="XP_017775754.1">
    <property type="nucleotide sequence ID" value="XM_017920265.1"/>
</dbReference>
<evidence type="ECO:0000313" key="6">
    <source>
        <dbReference type="RefSeq" id="XP_017775762.1"/>
    </source>
</evidence>
<protein>
    <submittedName>
        <fullName evidence="4 5">Coiled-coil domain-containing protein 97</fullName>
    </submittedName>
</protein>
<evidence type="ECO:0000259" key="2">
    <source>
        <dbReference type="Pfam" id="PF09747"/>
    </source>
</evidence>